<sequence>MGSLVPQDAWSPTAREPGDPLEVLVLTGFLGAGKTTLFNYLLSGLSGLRVAAVVNDFGAVEVDALSVAGRVDSTISLAGGCMCCEIDITEIDTALADLAAPEHGLDLVVIEASGLAEPEVLATLVRRQPRDLISYGGLVNVVDGVHVRSTIERHPQLARHLSISDLLVLTKTDLLDADAYAEVREFLRGQAPRTPLTSAVRGHVDMRLLFGAGTQGGAARGSVDHPGDGHGAHEHEHEHGHIHDAYSSCVLAPERPLHPRRFLHAVSALPDGVFRVKGTIVLAAEDGRWTYEMSKVGDMLDVRSRGRSEAGDSTQVVVIGIDLPGDTEGSFDAAQLGPTEHVRHEDSLVLEPYLVAPESATDTEGWIYDDDRATPVTGAATMLSDPEDPDSQDPANTP</sequence>
<dbReference type="STRING" id="499555.BJL86_0808"/>
<dbReference type="GO" id="GO:0000166">
    <property type="term" value="F:nucleotide binding"/>
    <property type="evidence" value="ECO:0007669"/>
    <property type="project" value="UniProtKB-KW"/>
</dbReference>
<keyword evidence="9" id="KW-1185">Reference proteome</keyword>
<dbReference type="KEGG" id="dtm:BJL86_0808"/>
<accession>A0A173LH71</accession>
<keyword evidence="2" id="KW-0378">Hydrolase</keyword>
<dbReference type="Pfam" id="PF07683">
    <property type="entry name" value="CobW_C"/>
    <property type="match status" value="1"/>
</dbReference>
<keyword evidence="3" id="KW-0143">Chaperone</keyword>
<dbReference type="InterPro" id="IPR011629">
    <property type="entry name" value="CobW-like_C"/>
</dbReference>
<comment type="catalytic activity">
    <reaction evidence="5">
        <text>GTP + H2O = GDP + phosphate + H(+)</text>
        <dbReference type="Rhea" id="RHEA:19669"/>
        <dbReference type="ChEBI" id="CHEBI:15377"/>
        <dbReference type="ChEBI" id="CHEBI:15378"/>
        <dbReference type="ChEBI" id="CHEBI:37565"/>
        <dbReference type="ChEBI" id="CHEBI:43474"/>
        <dbReference type="ChEBI" id="CHEBI:58189"/>
    </reaction>
    <physiologicalReaction direction="left-to-right" evidence="5">
        <dbReference type="Rhea" id="RHEA:19670"/>
    </physiologicalReaction>
</comment>
<dbReference type="InterPro" id="IPR027417">
    <property type="entry name" value="P-loop_NTPase"/>
</dbReference>
<dbReference type="GO" id="GO:0005737">
    <property type="term" value="C:cytoplasm"/>
    <property type="evidence" value="ECO:0007669"/>
    <property type="project" value="TreeGrafter"/>
</dbReference>
<feature type="domain" description="CobW C-terminal" evidence="7">
    <location>
        <begin position="246"/>
        <end position="335"/>
    </location>
</feature>
<dbReference type="EMBL" id="CP015961">
    <property type="protein sequence ID" value="ANI91605.1"/>
    <property type="molecule type" value="Genomic_DNA"/>
</dbReference>
<evidence type="ECO:0000256" key="3">
    <source>
        <dbReference type="ARBA" id="ARBA00023186"/>
    </source>
</evidence>
<evidence type="ECO:0000256" key="6">
    <source>
        <dbReference type="SAM" id="MobiDB-lite"/>
    </source>
</evidence>
<dbReference type="Gene3D" id="3.30.1220.10">
    <property type="entry name" value="CobW-like, C-terminal domain"/>
    <property type="match status" value="1"/>
</dbReference>
<dbReference type="SUPFAM" id="SSF90002">
    <property type="entry name" value="Hypothetical protein YjiA, C-terminal domain"/>
    <property type="match status" value="1"/>
</dbReference>
<keyword evidence="1" id="KW-0547">Nucleotide-binding</keyword>
<evidence type="ECO:0000259" key="7">
    <source>
        <dbReference type="SMART" id="SM00833"/>
    </source>
</evidence>
<evidence type="ECO:0000313" key="8">
    <source>
        <dbReference type="EMBL" id="ANI91605.1"/>
    </source>
</evidence>
<proteinExistence type="inferred from homology"/>
<dbReference type="CDD" id="cd03112">
    <property type="entry name" value="CobW-like"/>
    <property type="match status" value="1"/>
</dbReference>
<dbReference type="SUPFAM" id="SSF52540">
    <property type="entry name" value="P-loop containing nucleoside triphosphate hydrolases"/>
    <property type="match status" value="1"/>
</dbReference>
<reference evidence="8 9" key="1">
    <citation type="submission" date="2016-06" db="EMBL/GenBank/DDBJ databases">
        <title>Complete genome sequence of a saline-alkali tolerant type strain Dietzia timorensis ID05-A0528T.</title>
        <authorList>
            <person name="Wu X."/>
        </authorList>
    </citation>
    <scope>NUCLEOTIDE SEQUENCE [LARGE SCALE GENOMIC DNA]</scope>
    <source>
        <strain evidence="8 9">ID05-A0528</strain>
    </source>
</reference>
<dbReference type="PANTHER" id="PTHR13748:SF62">
    <property type="entry name" value="COBW DOMAIN-CONTAINING PROTEIN"/>
    <property type="match status" value="1"/>
</dbReference>
<dbReference type="InterPro" id="IPR036627">
    <property type="entry name" value="CobW-likC_sf"/>
</dbReference>
<gene>
    <name evidence="8" type="ORF">BJL86_0808</name>
</gene>
<dbReference type="GO" id="GO:0016787">
    <property type="term" value="F:hydrolase activity"/>
    <property type="evidence" value="ECO:0007669"/>
    <property type="project" value="UniProtKB-KW"/>
</dbReference>
<dbReference type="AlphaFoldDB" id="A0A173LH71"/>
<protein>
    <submittedName>
        <fullName evidence="8">Putative metal chaperone YciC</fullName>
    </submittedName>
</protein>
<name>A0A173LH71_9ACTN</name>
<dbReference type="Pfam" id="PF02492">
    <property type="entry name" value="cobW"/>
    <property type="match status" value="1"/>
</dbReference>
<dbReference type="SMART" id="SM00833">
    <property type="entry name" value="CobW_C"/>
    <property type="match status" value="1"/>
</dbReference>
<comment type="similarity">
    <text evidence="4">Belongs to the SIMIBI class G3E GTPase family. ZNG1 subfamily.</text>
</comment>
<evidence type="ECO:0000256" key="5">
    <source>
        <dbReference type="ARBA" id="ARBA00049117"/>
    </source>
</evidence>
<dbReference type="PANTHER" id="PTHR13748">
    <property type="entry name" value="COBW-RELATED"/>
    <property type="match status" value="1"/>
</dbReference>
<dbReference type="InterPro" id="IPR003495">
    <property type="entry name" value="CobW/HypB/UreG_nucleotide-bd"/>
</dbReference>
<organism evidence="8 9">
    <name type="scientific">Dietzia timorensis</name>
    <dbReference type="NCBI Taxonomy" id="499555"/>
    <lineage>
        <taxon>Bacteria</taxon>
        <taxon>Bacillati</taxon>
        <taxon>Actinomycetota</taxon>
        <taxon>Actinomycetes</taxon>
        <taxon>Mycobacteriales</taxon>
        <taxon>Dietziaceae</taxon>
        <taxon>Dietzia</taxon>
    </lineage>
</organism>
<dbReference type="InterPro" id="IPR051316">
    <property type="entry name" value="Zinc-reg_GTPase_activator"/>
</dbReference>
<evidence type="ECO:0000313" key="9">
    <source>
        <dbReference type="Proteomes" id="UP000186104"/>
    </source>
</evidence>
<evidence type="ECO:0000256" key="4">
    <source>
        <dbReference type="ARBA" id="ARBA00034320"/>
    </source>
</evidence>
<evidence type="ECO:0000256" key="1">
    <source>
        <dbReference type="ARBA" id="ARBA00022741"/>
    </source>
</evidence>
<feature type="region of interest" description="Disordered" evidence="6">
    <location>
        <begin position="369"/>
        <end position="398"/>
    </location>
</feature>
<dbReference type="Proteomes" id="UP000186104">
    <property type="component" value="Chromosome"/>
</dbReference>
<dbReference type="Gene3D" id="3.40.50.300">
    <property type="entry name" value="P-loop containing nucleotide triphosphate hydrolases"/>
    <property type="match status" value="1"/>
</dbReference>
<evidence type="ECO:0000256" key="2">
    <source>
        <dbReference type="ARBA" id="ARBA00022801"/>
    </source>
</evidence>